<comment type="caution">
    <text evidence="3">The sequence shown here is derived from an EMBL/GenBank/DDBJ whole genome shotgun (WGS) entry which is preliminary data.</text>
</comment>
<organism evidence="3 4">
    <name type="scientific">Rhizoctonia solani</name>
    <dbReference type="NCBI Taxonomy" id="456999"/>
    <lineage>
        <taxon>Eukaryota</taxon>
        <taxon>Fungi</taxon>
        <taxon>Dikarya</taxon>
        <taxon>Basidiomycota</taxon>
        <taxon>Agaricomycotina</taxon>
        <taxon>Agaricomycetes</taxon>
        <taxon>Cantharellales</taxon>
        <taxon>Ceratobasidiaceae</taxon>
        <taxon>Rhizoctonia</taxon>
    </lineage>
</organism>
<feature type="non-terminal residue" evidence="3">
    <location>
        <position position="1"/>
    </location>
</feature>
<dbReference type="EMBL" id="JACYCD010000265">
    <property type="protein sequence ID" value="KAF8698372.1"/>
    <property type="molecule type" value="Genomic_DNA"/>
</dbReference>
<dbReference type="Pfam" id="PF07714">
    <property type="entry name" value="PK_Tyr_Ser-Thr"/>
    <property type="match status" value="2"/>
</dbReference>
<feature type="domain" description="Protein kinase" evidence="2">
    <location>
        <begin position="760"/>
        <end position="977"/>
    </location>
</feature>
<dbReference type="InterPro" id="IPR051681">
    <property type="entry name" value="Ser/Thr_Kinases-Pseudokinases"/>
</dbReference>
<dbReference type="OrthoDB" id="1924919at2759"/>
<dbReference type="InterPro" id="IPR008271">
    <property type="entry name" value="Ser/Thr_kinase_AS"/>
</dbReference>
<evidence type="ECO:0000313" key="3">
    <source>
        <dbReference type="EMBL" id="KAF8698372.1"/>
    </source>
</evidence>
<dbReference type="InterPro" id="IPR000719">
    <property type="entry name" value="Prot_kinase_dom"/>
</dbReference>
<reference evidence="3" key="1">
    <citation type="submission" date="2020-09" db="EMBL/GenBank/DDBJ databases">
        <title>Comparative genome analyses of four rice-infecting Rhizoctonia solani isolates reveal extensive enrichment of homogalacturonan modification genes.</title>
        <authorList>
            <person name="Lee D.-Y."/>
            <person name="Jeon J."/>
            <person name="Kim K.-T."/>
            <person name="Cheong K."/>
            <person name="Song H."/>
            <person name="Choi G."/>
            <person name="Ko J."/>
            <person name="Opiyo S.O."/>
            <person name="Zuo S."/>
            <person name="Madhav S."/>
            <person name="Lee Y.-H."/>
            <person name="Wang G.-L."/>
        </authorList>
    </citation>
    <scope>NUCLEOTIDE SEQUENCE</scope>
    <source>
        <strain evidence="3">AG1-IA WGL</strain>
    </source>
</reference>
<dbReference type="AlphaFoldDB" id="A0A8H7HL69"/>
<name>A0A8H7HL69_9AGAM</name>
<dbReference type="GO" id="GO:0004674">
    <property type="term" value="F:protein serine/threonine kinase activity"/>
    <property type="evidence" value="ECO:0007669"/>
    <property type="project" value="TreeGrafter"/>
</dbReference>
<dbReference type="GO" id="GO:0005524">
    <property type="term" value="F:ATP binding"/>
    <property type="evidence" value="ECO:0007669"/>
    <property type="project" value="InterPro"/>
</dbReference>
<dbReference type="InterPro" id="IPR011009">
    <property type="entry name" value="Kinase-like_dom_sf"/>
</dbReference>
<evidence type="ECO:0000313" key="4">
    <source>
        <dbReference type="Proteomes" id="UP000602905"/>
    </source>
</evidence>
<sequence length="977" mass="109700">MDIYHKLRELIAGFASMSNLSTSFVPPWDNLDTTIAEDCKILIERALNLWRHAAVSSREDYIILMKSRPLIAELLQDNTAPGPLAQRLTEVELLFGIAEMLSQTHDYNTDQLNTSGAESSGELGCDYIVNRDFPHDKIMLIHSNPQVSATEQPEVGSGHWVHFFDGPRMTVKDIILQAYKKRLLAYEALRDRFWATSMLSFGILDNPTFHNMGDKFGNTDSTPYFMMERNKFTLPLAQISHSSLDPEASQLVVPLTMFSRPYSALTHIFLANNPRIHVLVNLDPQPQLYTLVMLESLSQVVFKDQAGALHFFSDIWVNHNSYVYLNWDLYRLRYTYSLELVSMKSSFKAAQTSDVASDGHLQTFLNIWKYVTNISMEWQASWNMSYVSWLIEINESTSSLIGDGAFNESPQLSSIGEDEVIALAEGWGCKSATGYLRPFPIQHEILGNVHWAREQLLSTRTPKASRINKELGTLADERKSIGWDFFVVDISNLSGNFAEHNPATKAIKRSSKYNHRNVLSLSAIRLMPGNGIGLVFPQTNTKSLYQYLETTPGVDRLKLCTQISSGLHYLHQATVFVSLAGEAMVSDPFCSQSQDGRPGDYYSRARWTAPEVIVGGLKSFSSDVYSLGMEVMTGTTPYKDKNDDEVWTLVSSGAEYLLPDRPNDVMPRFGIYTIAELLEPCSAQEEMELSDPESELFDTDPNSPERTNGLDENDLATSFHRTKIRRRGNYKARTCHARDVVKRLARHGCENLTEHVDEASFSEIPVSGGAFGNVFRGSLLGGLPVSIKTPRISPGILDDNPNLFEDVAREIHTWSRCHHANIVNFLGLVVFRGQIGAVAPWMEHGNLRSYLKKKPDVDRYKVADVCEGVAYLHEIGIIHGDLKAENVFVSDNGAIVVGDFGSSLLNNRSLSLARLERSLCPTLRWSAPELFEDDAKSTRESDVYALGMVCYLYLTVFKKDLTKSTDNARELSTTEVD</sequence>
<protein>
    <submittedName>
        <fullName evidence="3">ATP:ADP antiporter</fullName>
    </submittedName>
</protein>
<accession>A0A8H7HL69</accession>
<evidence type="ECO:0000256" key="1">
    <source>
        <dbReference type="SAM" id="MobiDB-lite"/>
    </source>
</evidence>
<proteinExistence type="predicted"/>
<evidence type="ECO:0000259" key="2">
    <source>
        <dbReference type="PROSITE" id="PS50011"/>
    </source>
</evidence>
<dbReference type="SMART" id="SM00220">
    <property type="entry name" value="S_TKc"/>
    <property type="match status" value="1"/>
</dbReference>
<dbReference type="InterPro" id="IPR001245">
    <property type="entry name" value="Ser-Thr/Tyr_kinase_cat_dom"/>
</dbReference>
<dbReference type="PROSITE" id="PS50011">
    <property type="entry name" value="PROTEIN_KINASE_DOM"/>
    <property type="match status" value="1"/>
</dbReference>
<dbReference type="PROSITE" id="PS00108">
    <property type="entry name" value="PROTEIN_KINASE_ST"/>
    <property type="match status" value="1"/>
</dbReference>
<dbReference type="Gene3D" id="1.10.510.10">
    <property type="entry name" value="Transferase(Phosphotransferase) domain 1"/>
    <property type="match status" value="2"/>
</dbReference>
<gene>
    <name evidence="3" type="ORF">RHS03_07635</name>
</gene>
<feature type="compositionally biased region" description="Acidic residues" evidence="1">
    <location>
        <begin position="688"/>
        <end position="698"/>
    </location>
</feature>
<dbReference type="SUPFAM" id="SSF56112">
    <property type="entry name" value="Protein kinase-like (PK-like)"/>
    <property type="match status" value="2"/>
</dbReference>
<dbReference type="Proteomes" id="UP000602905">
    <property type="component" value="Unassembled WGS sequence"/>
</dbReference>
<dbReference type="PANTHER" id="PTHR44329">
    <property type="entry name" value="SERINE/THREONINE-PROTEIN KINASE TNNI3K-RELATED"/>
    <property type="match status" value="1"/>
</dbReference>
<feature type="region of interest" description="Disordered" evidence="1">
    <location>
        <begin position="688"/>
        <end position="712"/>
    </location>
</feature>